<dbReference type="EMBL" id="JAAGVY010000035">
    <property type="protein sequence ID" value="NEN24888.1"/>
    <property type="molecule type" value="Genomic_DNA"/>
</dbReference>
<dbReference type="RefSeq" id="WP_163286308.1">
    <property type="nucleotide sequence ID" value="NZ_JAAGVY010000035.1"/>
</dbReference>
<evidence type="ECO:0000313" key="3">
    <source>
        <dbReference type="Proteomes" id="UP000486602"/>
    </source>
</evidence>
<keyword evidence="3" id="KW-1185">Reference proteome</keyword>
<evidence type="ECO:0000313" key="2">
    <source>
        <dbReference type="EMBL" id="NEN24888.1"/>
    </source>
</evidence>
<organism evidence="2 3">
    <name type="scientific">Cryomorpha ignava</name>
    <dbReference type="NCBI Taxonomy" id="101383"/>
    <lineage>
        <taxon>Bacteria</taxon>
        <taxon>Pseudomonadati</taxon>
        <taxon>Bacteroidota</taxon>
        <taxon>Flavobacteriia</taxon>
        <taxon>Flavobacteriales</taxon>
        <taxon>Cryomorphaceae</taxon>
        <taxon>Cryomorpha</taxon>
    </lineage>
</organism>
<reference evidence="2 3" key="1">
    <citation type="submission" date="2020-02" db="EMBL/GenBank/DDBJ databases">
        <title>Out from the shadows clarifying the taxonomy of the family Cryomorphaceae and related taxa by utilizing the GTDB taxonomic framework.</title>
        <authorList>
            <person name="Bowman J.P."/>
        </authorList>
    </citation>
    <scope>NUCLEOTIDE SEQUENCE [LARGE SCALE GENOMIC DNA]</scope>
    <source>
        <strain evidence="2 3">QSSC 1-22</strain>
    </source>
</reference>
<evidence type="ECO:0000256" key="1">
    <source>
        <dbReference type="SAM" id="MobiDB-lite"/>
    </source>
</evidence>
<sequence length="142" mass="16432">MQKYKHIKAFFFLGIFSMLLLHQVVPHLHHQHDVEHTHHADTHGDNHHHDDAEKENSEKGFLDFFFGAHVHSVVSNEIFVAQERSVKQVKVNKDVKAPVSVVHYNKSIIYDEADNIRVYHPPSTYFNRYLISSDSRGPPTLG</sequence>
<dbReference type="Proteomes" id="UP000486602">
    <property type="component" value="Unassembled WGS sequence"/>
</dbReference>
<comment type="caution">
    <text evidence="2">The sequence shown here is derived from an EMBL/GenBank/DDBJ whole genome shotgun (WGS) entry which is preliminary data.</text>
</comment>
<name>A0A7K3WTL3_9FLAO</name>
<proteinExistence type="predicted"/>
<gene>
    <name evidence="2" type="ORF">G3O08_15405</name>
</gene>
<protein>
    <submittedName>
        <fullName evidence="2">Uncharacterized protein</fullName>
    </submittedName>
</protein>
<accession>A0A7K3WTL3</accession>
<dbReference type="AlphaFoldDB" id="A0A7K3WTL3"/>
<feature type="region of interest" description="Disordered" evidence="1">
    <location>
        <begin position="32"/>
        <end position="53"/>
    </location>
</feature>